<dbReference type="SMART" id="SM00382">
    <property type="entry name" value="AAA"/>
    <property type="match status" value="2"/>
</dbReference>
<dbReference type="InterPro" id="IPR014774">
    <property type="entry name" value="KaiC-like_dom"/>
</dbReference>
<dbReference type="PIRSF" id="PIRSF039117">
    <property type="entry name" value="KaiC"/>
    <property type="match status" value="1"/>
</dbReference>
<proteinExistence type="predicted"/>
<evidence type="ECO:0000313" key="11">
    <source>
        <dbReference type="Proteomes" id="UP000614609"/>
    </source>
</evidence>
<dbReference type="InterPro" id="IPR027417">
    <property type="entry name" value="P-loop_NTPase"/>
</dbReference>
<keyword evidence="5 9" id="KW-0418">Kinase</keyword>
<evidence type="ECO:0000256" key="4">
    <source>
        <dbReference type="ARBA" id="ARBA00022737"/>
    </source>
</evidence>
<organism evidence="9 11">
    <name type="scientific">Halarchaeum rubridurum</name>
    <dbReference type="NCBI Taxonomy" id="489911"/>
    <lineage>
        <taxon>Archaea</taxon>
        <taxon>Methanobacteriati</taxon>
        <taxon>Methanobacteriota</taxon>
        <taxon>Stenosarchaea group</taxon>
        <taxon>Halobacteria</taxon>
        <taxon>Halobacteriales</taxon>
        <taxon>Halobacteriaceae</taxon>
    </lineage>
</organism>
<accession>A0A830FYG8</accession>
<reference evidence="9" key="1">
    <citation type="journal article" date="2014" name="Int. J. Syst. Evol. Microbiol.">
        <title>Complete genome sequence of Corynebacterium casei LMG S-19264T (=DSM 44701T), isolated from a smear-ripened cheese.</title>
        <authorList>
            <consortium name="US DOE Joint Genome Institute (JGI-PGF)"/>
            <person name="Walter F."/>
            <person name="Albersmeier A."/>
            <person name="Kalinowski J."/>
            <person name="Ruckert C."/>
        </authorList>
    </citation>
    <scope>NUCLEOTIDE SEQUENCE</scope>
    <source>
        <strain evidence="9">JCM 16108</strain>
    </source>
</reference>
<keyword evidence="11" id="KW-1185">Reference proteome</keyword>
<dbReference type="InterPro" id="IPR010624">
    <property type="entry name" value="KaiC_dom"/>
</dbReference>
<evidence type="ECO:0000259" key="8">
    <source>
        <dbReference type="PROSITE" id="PS51146"/>
    </source>
</evidence>
<sequence length="484" mass="52292">MNRGLDAISTGVSGLDELLHGGVVRGRMYLVRGKPGTGKTLLGMEFLSDGLDDGETVLFIHGEESRDDIVANAAALGIDLDDAAFLDLGPESDFFSQDRTYDLVDPQDVESEQFIDDIRDAIEDLDPARVCIDPITQLQYVETSDYQFRKRLISLMRFLKDRGTTVLATRTQYDSAPSDDEIASLSDGIIEFERGGGGRRARVPKHRGVGQQDGTHGMEIREGGIEVYPSLVPPLHGDELGGGLVTSGVPDLDELLGGGIERGTATFVSGPTGIGKSTTGAQFVAQAAADGLAPVAYLFEESLETFTKRSEALGLPITELRERGDLTVEPVEPLTLSAEEFARRVQRQVEEAGSQVVMIDGIDGYKVALQGDEQALAEKLHALVRYLTNMDVTVILLDEIKDITGLPTATGANVSYIADNIVLLSYVEMDGELRRVLGVLKKRVSDFDPTIHEFDITDGGIRIAGPVEGVQGVLEGSPTRIDER</sequence>
<evidence type="ECO:0000256" key="5">
    <source>
        <dbReference type="ARBA" id="ARBA00022777"/>
    </source>
</evidence>
<dbReference type="EC" id="2.7.11.1" evidence="1"/>
<feature type="domain" description="KaiC" evidence="8">
    <location>
        <begin position="243"/>
        <end position="477"/>
    </location>
</feature>
<dbReference type="Proteomes" id="UP000614609">
    <property type="component" value="Unassembled WGS sequence"/>
</dbReference>
<keyword evidence="6" id="KW-0378">Hydrolase</keyword>
<evidence type="ECO:0000256" key="2">
    <source>
        <dbReference type="ARBA" id="ARBA00022553"/>
    </source>
</evidence>
<evidence type="ECO:0000313" key="10">
    <source>
        <dbReference type="EMBL" id="MBP1954391.1"/>
    </source>
</evidence>
<dbReference type="Pfam" id="PF06745">
    <property type="entry name" value="ATPase"/>
    <property type="match status" value="2"/>
</dbReference>
<dbReference type="Gene3D" id="3.40.50.300">
    <property type="entry name" value="P-loop containing nucleotide triphosphate hydrolases"/>
    <property type="match status" value="2"/>
</dbReference>
<keyword evidence="9" id="KW-0723">Serine/threonine-protein kinase</keyword>
<feature type="domain" description="KaiC" evidence="8">
    <location>
        <begin position="6"/>
        <end position="241"/>
    </location>
</feature>
<dbReference type="PANTHER" id="PTHR42926:SF1">
    <property type="entry name" value="CIRCADIAN CLOCK OSCILLATOR PROTEIN KAIC 1"/>
    <property type="match status" value="1"/>
</dbReference>
<dbReference type="OrthoDB" id="27015at2157"/>
<keyword evidence="4" id="KW-0677">Repeat</keyword>
<feature type="region of interest" description="Disordered" evidence="7">
    <location>
        <begin position="196"/>
        <end position="217"/>
    </location>
</feature>
<keyword evidence="3" id="KW-0808">Transferase</keyword>
<dbReference type="SUPFAM" id="SSF52540">
    <property type="entry name" value="P-loop containing nucleoside triphosphate hydrolases"/>
    <property type="match status" value="2"/>
</dbReference>
<dbReference type="InterPro" id="IPR030665">
    <property type="entry name" value="KaiC"/>
</dbReference>
<gene>
    <name evidence="9" type="ORF">GCM10009017_08480</name>
    <name evidence="10" type="ORF">J2752_001303</name>
</gene>
<keyword evidence="2" id="KW-0597">Phosphoprotein</keyword>
<evidence type="ECO:0000313" key="9">
    <source>
        <dbReference type="EMBL" id="GGM60603.1"/>
    </source>
</evidence>
<evidence type="ECO:0000256" key="1">
    <source>
        <dbReference type="ARBA" id="ARBA00012513"/>
    </source>
</evidence>
<protein>
    <recommendedName>
        <fullName evidence="1">non-specific serine/threonine protein kinase</fullName>
        <ecNumber evidence="1">2.7.11.1</ecNumber>
    </recommendedName>
</protein>
<dbReference type="GO" id="GO:0004674">
    <property type="term" value="F:protein serine/threonine kinase activity"/>
    <property type="evidence" value="ECO:0007669"/>
    <property type="project" value="UniProtKB-KW"/>
</dbReference>
<evidence type="ECO:0000256" key="3">
    <source>
        <dbReference type="ARBA" id="ARBA00022679"/>
    </source>
</evidence>
<dbReference type="RefSeq" id="WP_188870202.1">
    <property type="nucleotide sequence ID" value="NZ_BMOO01000002.1"/>
</dbReference>
<evidence type="ECO:0000256" key="7">
    <source>
        <dbReference type="SAM" id="MobiDB-lite"/>
    </source>
</evidence>
<comment type="caution">
    <text evidence="9">The sequence shown here is derived from an EMBL/GenBank/DDBJ whole genome shotgun (WGS) entry which is preliminary data.</text>
</comment>
<dbReference type="EMBL" id="BMOO01000002">
    <property type="protein sequence ID" value="GGM60603.1"/>
    <property type="molecule type" value="Genomic_DNA"/>
</dbReference>
<dbReference type="PANTHER" id="PTHR42926">
    <property type="match status" value="1"/>
</dbReference>
<dbReference type="InterPro" id="IPR003593">
    <property type="entry name" value="AAA+_ATPase"/>
</dbReference>
<feature type="compositionally biased region" description="Basic residues" evidence="7">
    <location>
        <begin position="197"/>
        <end position="208"/>
    </location>
</feature>
<dbReference type="Proteomes" id="UP000765891">
    <property type="component" value="Unassembled WGS sequence"/>
</dbReference>
<dbReference type="GO" id="GO:0005524">
    <property type="term" value="F:ATP binding"/>
    <property type="evidence" value="ECO:0007669"/>
    <property type="project" value="InterPro"/>
</dbReference>
<name>A0A830FYG8_9EURY</name>
<reference evidence="9" key="2">
    <citation type="submission" date="2020-09" db="EMBL/GenBank/DDBJ databases">
        <authorList>
            <person name="Sun Q."/>
            <person name="Ohkuma M."/>
        </authorList>
    </citation>
    <scope>NUCLEOTIDE SEQUENCE</scope>
    <source>
        <strain evidence="9">JCM 16108</strain>
    </source>
</reference>
<dbReference type="PRINTS" id="PR01874">
    <property type="entry name" value="DNAREPAIRADA"/>
</dbReference>
<reference evidence="10" key="3">
    <citation type="submission" date="2021-03" db="EMBL/GenBank/DDBJ databases">
        <title>Genomic Encyclopedia of Type Strains, Phase IV (KMG-IV): sequencing the most valuable type-strain genomes for metagenomic binning, comparative biology and taxonomic classification.</title>
        <authorList>
            <person name="Goeker M."/>
        </authorList>
    </citation>
    <scope>NUCLEOTIDE SEQUENCE</scope>
    <source>
        <strain evidence="10">DSM 22443</strain>
    </source>
</reference>
<dbReference type="AlphaFoldDB" id="A0A830FYG8"/>
<dbReference type="EMBL" id="JAGGKO010000002">
    <property type="protein sequence ID" value="MBP1954391.1"/>
    <property type="molecule type" value="Genomic_DNA"/>
</dbReference>
<dbReference type="GO" id="GO:0016787">
    <property type="term" value="F:hydrolase activity"/>
    <property type="evidence" value="ECO:0007669"/>
    <property type="project" value="UniProtKB-KW"/>
</dbReference>
<dbReference type="PROSITE" id="PS51146">
    <property type="entry name" value="KAIC"/>
    <property type="match status" value="2"/>
</dbReference>
<dbReference type="InterPro" id="IPR051347">
    <property type="entry name" value="Circadian_clock_KaiC-rel"/>
</dbReference>
<evidence type="ECO:0000256" key="6">
    <source>
        <dbReference type="ARBA" id="ARBA00022801"/>
    </source>
</evidence>